<dbReference type="EMBL" id="JAGGDJ010000021">
    <property type="protein sequence ID" value="MBO7746671.1"/>
    <property type="molecule type" value="Genomic_DNA"/>
</dbReference>
<reference evidence="2 3" key="1">
    <citation type="submission" date="2021-03" db="EMBL/GenBank/DDBJ databases">
        <title>Paenibacillus artemisicola MWE-103 whole genome sequence.</title>
        <authorList>
            <person name="Ham Y.J."/>
        </authorList>
    </citation>
    <scope>NUCLEOTIDE SEQUENCE [LARGE SCALE GENOMIC DNA]</scope>
    <source>
        <strain evidence="2 3">MWE-103</strain>
    </source>
</reference>
<dbReference type="Pfam" id="PF13320">
    <property type="entry name" value="GH123_cat"/>
    <property type="match status" value="1"/>
</dbReference>
<evidence type="ECO:0000313" key="3">
    <source>
        <dbReference type="Proteomes" id="UP000670947"/>
    </source>
</evidence>
<name>A0ABS3WEB2_9BACL</name>
<dbReference type="InterPro" id="IPR025150">
    <property type="entry name" value="GH123_cat"/>
</dbReference>
<gene>
    <name evidence="2" type="ORF">I8J29_20855</name>
</gene>
<protein>
    <submittedName>
        <fullName evidence="2">DUF4091 domain-containing protein</fullName>
    </submittedName>
</protein>
<sequence length="556" mass="62403">MTANAPAFEWRCLSPLAKVFPDEEPAAAREEGSALIGEHVSFQVAYRSAALLRRIRVDVETALPGTVSVRAVGLVPSELPNYADHDGYVLRTAPGLYPDPLYPLGADGVHAPPGQWRAVWVTVRPEGAGAAGVHPIRVRFADEAGLPLGEACFRLAVHGAELPEQELLHTEWFYADCLATQYKTAMFSEAHWALIEAYARFYAEHGMNMILTPLFSPPLELDPGRERPTVQLVGVRRDGERYAFDFARLARWVDVCRSAGVAHFEFAHLFTQWGAKHAPKIMAGTEGGEERIFGWESDADGPAYRAFLAQFVPELLAFVRGQGLEERVWFHVSDEPWIGDMPHYERASKLLRSLIGDYPVLDALSDYRFYDEGLLSHPVVSTEHIDVFLERGADNLWAYYCCCEYKHGESNRFMAMPSERTRIIGAQLYKFGLQGFLHWGFNHWYSQRSRKAIDPYACTDADLGFPSGDAFLVYPGADGPVGSVRLELLRSAMQDARALRLLERLSGREAAIRCLEEDAEEPLTFRQYPRDPAWLLGMRERVNRRIAEAAAGDCIH</sequence>
<evidence type="ECO:0000313" key="2">
    <source>
        <dbReference type="EMBL" id="MBO7746671.1"/>
    </source>
</evidence>
<comment type="caution">
    <text evidence="2">The sequence shown here is derived from an EMBL/GenBank/DDBJ whole genome shotgun (WGS) entry which is preliminary data.</text>
</comment>
<dbReference type="Proteomes" id="UP000670947">
    <property type="component" value="Unassembled WGS sequence"/>
</dbReference>
<proteinExistence type="predicted"/>
<feature type="domain" description="Glycoside hydrolase 123 catalytic" evidence="1">
    <location>
        <begin position="172"/>
        <end position="502"/>
    </location>
</feature>
<dbReference type="Gene3D" id="3.20.20.80">
    <property type="entry name" value="Glycosidases"/>
    <property type="match status" value="1"/>
</dbReference>
<keyword evidence="3" id="KW-1185">Reference proteome</keyword>
<organism evidence="2 3">
    <name type="scientific">Paenibacillus artemisiicola</name>
    <dbReference type="NCBI Taxonomy" id="1172618"/>
    <lineage>
        <taxon>Bacteria</taxon>
        <taxon>Bacillati</taxon>
        <taxon>Bacillota</taxon>
        <taxon>Bacilli</taxon>
        <taxon>Bacillales</taxon>
        <taxon>Paenibacillaceae</taxon>
        <taxon>Paenibacillus</taxon>
    </lineage>
</organism>
<evidence type="ECO:0000259" key="1">
    <source>
        <dbReference type="Pfam" id="PF13320"/>
    </source>
</evidence>
<dbReference type="RefSeq" id="WP_208849423.1">
    <property type="nucleotide sequence ID" value="NZ_JAGGDJ010000021.1"/>
</dbReference>
<accession>A0ABS3WEB2</accession>